<protein>
    <submittedName>
        <fullName evidence="3">Uncharacterized protein</fullName>
    </submittedName>
</protein>
<dbReference type="AlphaFoldDB" id="A0A1I7WVE7"/>
<reference evidence="3" key="1">
    <citation type="submission" date="2016-11" db="UniProtKB">
        <authorList>
            <consortium name="WormBaseParasite"/>
        </authorList>
    </citation>
    <scope>IDENTIFICATION</scope>
</reference>
<accession>A0A1I7WVE7</accession>
<sequence length="129" mass="14858">MAPDHFNGVFPLSRAMPLRGGLTAGLAVKKRRSSSSPEDSRREKIPHLDQPCSSKPYNFNDGSAEEASTSTSTSIVDKNYLSSLKQIVVSERKDVNLTAELFWLRTHLSEHWSMKWLWQYIYIYIYIYI</sequence>
<proteinExistence type="predicted"/>
<evidence type="ECO:0000313" key="2">
    <source>
        <dbReference type="Proteomes" id="UP000095283"/>
    </source>
</evidence>
<keyword evidence="2" id="KW-1185">Reference proteome</keyword>
<evidence type="ECO:0000313" key="3">
    <source>
        <dbReference type="WBParaSite" id="Hba_09179"/>
    </source>
</evidence>
<name>A0A1I7WVE7_HETBA</name>
<feature type="compositionally biased region" description="Polar residues" evidence="1">
    <location>
        <begin position="51"/>
        <end position="61"/>
    </location>
</feature>
<dbReference type="WBParaSite" id="Hba_09179">
    <property type="protein sequence ID" value="Hba_09179"/>
    <property type="gene ID" value="Hba_09179"/>
</dbReference>
<feature type="compositionally biased region" description="Basic and acidic residues" evidence="1">
    <location>
        <begin position="38"/>
        <end position="47"/>
    </location>
</feature>
<feature type="region of interest" description="Disordered" evidence="1">
    <location>
        <begin position="25"/>
        <end position="70"/>
    </location>
</feature>
<dbReference type="Proteomes" id="UP000095283">
    <property type="component" value="Unplaced"/>
</dbReference>
<organism evidence="2 3">
    <name type="scientific">Heterorhabditis bacteriophora</name>
    <name type="common">Entomopathogenic nematode worm</name>
    <dbReference type="NCBI Taxonomy" id="37862"/>
    <lineage>
        <taxon>Eukaryota</taxon>
        <taxon>Metazoa</taxon>
        <taxon>Ecdysozoa</taxon>
        <taxon>Nematoda</taxon>
        <taxon>Chromadorea</taxon>
        <taxon>Rhabditida</taxon>
        <taxon>Rhabditina</taxon>
        <taxon>Rhabditomorpha</taxon>
        <taxon>Strongyloidea</taxon>
        <taxon>Heterorhabditidae</taxon>
        <taxon>Heterorhabditis</taxon>
    </lineage>
</organism>
<evidence type="ECO:0000256" key="1">
    <source>
        <dbReference type="SAM" id="MobiDB-lite"/>
    </source>
</evidence>